<feature type="region of interest" description="Disordered" evidence="3">
    <location>
        <begin position="518"/>
        <end position="564"/>
    </location>
</feature>
<keyword evidence="4" id="KW-1133">Transmembrane helix</keyword>
<dbReference type="SUPFAM" id="SSF51110">
    <property type="entry name" value="alpha-D-mannose-specific plant lectins"/>
    <property type="match status" value="1"/>
</dbReference>
<keyword evidence="8" id="KW-1185">Reference proteome</keyword>
<dbReference type="Gene3D" id="1.10.510.10">
    <property type="entry name" value="Transferase(Phosphotransferase) domain 1"/>
    <property type="match status" value="1"/>
</dbReference>
<gene>
    <name evidence="7" type="ORF">QVD17_11843</name>
</gene>
<reference evidence="7" key="1">
    <citation type="journal article" date="2023" name="bioRxiv">
        <title>Improved chromosome-level genome assembly for marigold (Tagetes erecta).</title>
        <authorList>
            <person name="Jiang F."/>
            <person name="Yuan L."/>
            <person name="Wang S."/>
            <person name="Wang H."/>
            <person name="Xu D."/>
            <person name="Wang A."/>
            <person name="Fan W."/>
        </authorList>
    </citation>
    <scope>NUCLEOTIDE SEQUENCE</scope>
    <source>
        <strain evidence="7">WSJ</strain>
        <tissue evidence="7">Leaf</tissue>
    </source>
</reference>
<dbReference type="SMART" id="SM00108">
    <property type="entry name" value="B_lectin"/>
    <property type="match status" value="1"/>
</dbReference>
<keyword evidence="2" id="KW-0325">Glycoprotein</keyword>
<feature type="compositionally biased region" description="Polar residues" evidence="3">
    <location>
        <begin position="540"/>
        <end position="564"/>
    </location>
</feature>
<dbReference type="EMBL" id="JAUHHV010000003">
    <property type="protein sequence ID" value="KAK1429629.1"/>
    <property type="molecule type" value="Genomic_DNA"/>
</dbReference>
<dbReference type="Proteomes" id="UP001229421">
    <property type="component" value="Unassembled WGS sequence"/>
</dbReference>
<comment type="caution">
    <text evidence="7">The sequence shown here is derived from an EMBL/GenBank/DDBJ whole genome shotgun (WGS) entry which is preliminary data.</text>
</comment>
<evidence type="ECO:0000256" key="2">
    <source>
        <dbReference type="ARBA" id="ARBA00023180"/>
    </source>
</evidence>
<evidence type="ECO:0000256" key="3">
    <source>
        <dbReference type="SAM" id="MobiDB-lite"/>
    </source>
</evidence>
<proteinExistence type="predicted"/>
<feature type="domain" description="Apple" evidence="6">
    <location>
        <begin position="281"/>
        <end position="357"/>
    </location>
</feature>
<dbReference type="InterPro" id="IPR036426">
    <property type="entry name" value="Bulb-type_lectin_dom_sf"/>
</dbReference>
<evidence type="ECO:0000256" key="4">
    <source>
        <dbReference type="SAM" id="Phobius"/>
    </source>
</evidence>
<evidence type="ECO:0000256" key="1">
    <source>
        <dbReference type="ARBA" id="ARBA00022729"/>
    </source>
</evidence>
<organism evidence="7 8">
    <name type="scientific">Tagetes erecta</name>
    <name type="common">African marigold</name>
    <dbReference type="NCBI Taxonomy" id="13708"/>
    <lineage>
        <taxon>Eukaryota</taxon>
        <taxon>Viridiplantae</taxon>
        <taxon>Streptophyta</taxon>
        <taxon>Embryophyta</taxon>
        <taxon>Tracheophyta</taxon>
        <taxon>Spermatophyta</taxon>
        <taxon>Magnoliopsida</taxon>
        <taxon>eudicotyledons</taxon>
        <taxon>Gunneridae</taxon>
        <taxon>Pentapetalae</taxon>
        <taxon>asterids</taxon>
        <taxon>campanulids</taxon>
        <taxon>Asterales</taxon>
        <taxon>Asteraceae</taxon>
        <taxon>Asteroideae</taxon>
        <taxon>Heliantheae alliance</taxon>
        <taxon>Tageteae</taxon>
        <taxon>Tagetes</taxon>
    </lineage>
</organism>
<keyword evidence="4" id="KW-0472">Membrane</keyword>
<dbReference type="Gene3D" id="2.90.10.10">
    <property type="entry name" value="Bulb-type lectin domain"/>
    <property type="match status" value="1"/>
</dbReference>
<keyword evidence="1" id="KW-0732">Signal</keyword>
<dbReference type="Pfam" id="PF01453">
    <property type="entry name" value="B_lectin"/>
    <property type="match status" value="1"/>
</dbReference>
<dbReference type="InterPro" id="IPR003609">
    <property type="entry name" value="Pan_app"/>
</dbReference>
<dbReference type="AlphaFoldDB" id="A0AAD8KU78"/>
<dbReference type="CDD" id="cd00028">
    <property type="entry name" value="B_lectin"/>
    <property type="match status" value="1"/>
</dbReference>
<dbReference type="PROSITE" id="PS50927">
    <property type="entry name" value="BULB_LECTIN"/>
    <property type="match status" value="1"/>
</dbReference>
<sequence length="564" mass="62550">MQFLDNGGVFLVSNSSDFGFGFNTNSDLTSFTLVIIHRTSSRIIWSANRDSPVQTFSNFTFANDGNAYLQSNGKVIWSTNTAKKGVVAIELLDSGNMVLVNNDGGVVWQSFSYPTNTLLPNQSFLKGMKLVSNLYNNLSFSLQIKTGDAFLSAEFKSQQPYWSMGKDTRRIINKSGGDVNSATIEANSWRFYDENGTFLWQFVFADEYDANATWVAVLEDDGFIKFYNLYGQIAATRQIPDDSCSRPQACSRYYVCHDGNACQCASGLAQVNCKPQIVSSCNKSSSLVSAGENLSYFALRFVSPSSKTDLAGCKSSCLNNCTCLAMFFDKSFGNCYLFDQIGSFEDAKNGTFIETYIKVSGTSDTSVGLENKKQSTRVVIIVVVVVTIVAFFIFVGIRYYKKKTEVLSEISEDDAFLENVSGMPVRFTYKDLQEATNDFAIISGRRNYSSSETSHFPAYAFRMMEEGKVKILLDEKMKVNENDTRPMVATRVALWCIQDDVNARPSMTKVVQMLEQLRPVPSPPEGRQASSGLFRPFSELGTSLGPSNDRSDVNLSNMALSGPR</sequence>
<protein>
    <recommendedName>
        <fullName evidence="9">Bulb-type lectin domain-containing protein</fullName>
    </recommendedName>
</protein>
<dbReference type="PROSITE" id="PS50948">
    <property type="entry name" value="PAN"/>
    <property type="match status" value="1"/>
</dbReference>
<name>A0AAD8KU78_TARER</name>
<accession>A0AAD8KU78</accession>
<dbReference type="PANTHER" id="PTHR47976:SF1">
    <property type="entry name" value="G-TYPE LECTIN S-RECEPTOR-LIKE SERINE_THREONINE-PROTEIN KINASE SD2-5"/>
    <property type="match status" value="1"/>
</dbReference>
<feature type="transmembrane region" description="Helical" evidence="4">
    <location>
        <begin position="378"/>
        <end position="400"/>
    </location>
</feature>
<dbReference type="Gene3D" id="3.50.4.10">
    <property type="entry name" value="Hepatocyte Growth Factor"/>
    <property type="match status" value="1"/>
</dbReference>
<keyword evidence="4" id="KW-0812">Transmembrane</keyword>
<evidence type="ECO:0000313" key="8">
    <source>
        <dbReference type="Proteomes" id="UP001229421"/>
    </source>
</evidence>
<dbReference type="InterPro" id="IPR051343">
    <property type="entry name" value="G-type_lectin_kinases/EP1-like"/>
</dbReference>
<evidence type="ECO:0000313" key="7">
    <source>
        <dbReference type="EMBL" id="KAK1429629.1"/>
    </source>
</evidence>
<dbReference type="InterPro" id="IPR001480">
    <property type="entry name" value="Bulb-type_lectin_dom"/>
</dbReference>
<feature type="domain" description="Bulb-type lectin" evidence="5">
    <location>
        <begin position="1"/>
        <end position="112"/>
    </location>
</feature>
<evidence type="ECO:0000259" key="5">
    <source>
        <dbReference type="PROSITE" id="PS50927"/>
    </source>
</evidence>
<evidence type="ECO:0000259" key="6">
    <source>
        <dbReference type="PROSITE" id="PS50948"/>
    </source>
</evidence>
<evidence type="ECO:0008006" key="9">
    <source>
        <dbReference type="Google" id="ProtNLM"/>
    </source>
</evidence>
<dbReference type="PANTHER" id="PTHR47976">
    <property type="entry name" value="G-TYPE LECTIN S-RECEPTOR-LIKE SERINE/THREONINE-PROTEIN KINASE SD2-5"/>
    <property type="match status" value="1"/>
</dbReference>